<evidence type="ECO:0000256" key="1">
    <source>
        <dbReference type="ARBA" id="ARBA00022670"/>
    </source>
</evidence>
<dbReference type="SUPFAM" id="SSF53187">
    <property type="entry name" value="Zn-dependent exopeptidases"/>
    <property type="match status" value="1"/>
</dbReference>
<dbReference type="Pfam" id="PF01546">
    <property type="entry name" value="Peptidase_M20"/>
    <property type="match status" value="1"/>
</dbReference>
<name>A0A955L6H2_9BACT</name>
<protein>
    <submittedName>
        <fullName evidence="5">M20/M25/M40 family metallo-hydrolase</fullName>
    </submittedName>
</protein>
<dbReference type="Proteomes" id="UP000783287">
    <property type="component" value="Unassembled WGS sequence"/>
</dbReference>
<dbReference type="InterPro" id="IPR051458">
    <property type="entry name" value="Cyt/Met_Dipeptidase"/>
</dbReference>
<sequence>MDYYLKPLKELIKFKTISTDSDYKEEIEKCVNWYQNLFEDNGFVVEIVRGYSNPIILAKYDNNSEQTALIYGHYDVQPAGNEKDWDSIPFELSERDNRLYARGIIDNKGQSFVHIATVLNLIKNEQLGQNVTFLLEGGEEIGSPGVANFLTDYKEKLSADYIVISDGTMIEDYPVLEVGLRGIMNLTVKVFTSDRELHSGLFGGAAPNASHELVNVLSKLYDDNKLVNMNGFYTGVEEPTEQELENNKTIPYSFEEFHKLSGTKKNISEDGVDFYTQTGLRPTVQITGIESGYNGEGYKSGIPNAAIVKLNIRLVASQDPIKVKESIVQFFSNNLAEYADFEIVHSDDEGSVPAVKIDTDNEYVQKAITILEEVYQKKVLRKYVGGTIPLVYHIEKILSIPQVIVPLVNPDSNMHSVNENYDLSYLKKALEFSNNLFKK</sequence>
<dbReference type="EMBL" id="JAGQLK010000173">
    <property type="protein sequence ID" value="MCA9383914.1"/>
    <property type="molecule type" value="Genomic_DNA"/>
</dbReference>
<dbReference type="PANTHER" id="PTHR43270:SF8">
    <property type="entry name" value="DI- AND TRIPEPTIDASE DUG2-RELATED"/>
    <property type="match status" value="1"/>
</dbReference>
<evidence type="ECO:0000259" key="4">
    <source>
        <dbReference type="Pfam" id="PF07687"/>
    </source>
</evidence>
<keyword evidence="3" id="KW-0378">Hydrolase</keyword>
<gene>
    <name evidence="5" type="ORF">KC909_06150</name>
</gene>
<comment type="caution">
    <text evidence="5">The sequence shown here is derived from an EMBL/GenBank/DDBJ whole genome shotgun (WGS) entry which is preliminary data.</text>
</comment>
<dbReference type="GO" id="GO:0006508">
    <property type="term" value="P:proteolysis"/>
    <property type="evidence" value="ECO:0007669"/>
    <property type="project" value="UniProtKB-KW"/>
</dbReference>
<dbReference type="AlphaFoldDB" id="A0A955L6H2"/>
<dbReference type="GO" id="GO:0008233">
    <property type="term" value="F:peptidase activity"/>
    <property type="evidence" value="ECO:0007669"/>
    <property type="project" value="UniProtKB-KW"/>
</dbReference>
<dbReference type="Pfam" id="PF07687">
    <property type="entry name" value="M20_dimer"/>
    <property type="match status" value="1"/>
</dbReference>
<evidence type="ECO:0000256" key="3">
    <source>
        <dbReference type="ARBA" id="ARBA00022801"/>
    </source>
</evidence>
<reference evidence="5" key="1">
    <citation type="submission" date="2020-04" db="EMBL/GenBank/DDBJ databases">
        <authorList>
            <person name="Zhang T."/>
        </authorList>
    </citation>
    <scope>NUCLEOTIDE SEQUENCE</scope>
    <source>
        <strain evidence="5">HKST-UBA14</strain>
    </source>
</reference>
<dbReference type="GO" id="GO:0046872">
    <property type="term" value="F:metal ion binding"/>
    <property type="evidence" value="ECO:0007669"/>
    <property type="project" value="UniProtKB-KW"/>
</dbReference>
<evidence type="ECO:0000313" key="6">
    <source>
        <dbReference type="Proteomes" id="UP000783287"/>
    </source>
</evidence>
<dbReference type="Gene3D" id="3.30.70.360">
    <property type="match status" value="1"/>
</dbReference>
<dbReference type="InterPro" id="IPR011650">
    <property type="entry name" value="Peptidase_M20_dimer"/>
</dbReference>
<dbReference type="Gene3D" id="3.40.630.10">
    <property type="entry name" value="Zn peptidases"/>
    <property type="match status" value="1"/>
</dbReference>
<accession>A0A955L6H2</accession>
<dbReference type="InterPro" id="IPR002933">
    <property type="entry name" value="Peptidase_M20"/>
</dbReference>
<organism evidence="5 6">
    <name type="scientific">Candidatus Dojkabacteria bacterium</name>
    <dbReference type="NCBI Taxonomy" id="2099670"/>
    <lineage>
        <taxon>Bacteria</taxon>
        <taxon>Candidatus Dojkabacteria</taxon>
    </lineage>
</organism>
<keyword evidence="2" id="KW-0479">Metal-binding</keyword>
<reference evidence="5" key="2">
    <citation type="journal article" date="2021" name="Microbiome">
        <title>Successional dynamics and alternative stable states in a saline activated sludge microbial community over 9 years.</title>
        <authorList>
            <person name="Wang Y."/>
            <person name="Ye J."/>
            <person name="Ju F."/>
            <person name="Liu L."/>
            <person name="Boyd J.A."/>
            <person name="Deng Y."/>
            <person name="Parks D.H."/>
            <person name="Jiang X."/>
            <person name="Yin X."/>
            <person name="Woodcroft B.J."/>
            <person name="Tyson G.W."/>
            <person name="Hugenholtz P."/>
            <person name="Polz M.F."/>
            <person name="Zhang T."/>
        </authorList>
    </citation>
    <scope>NUCLEOTIDE SEQUENCE</scope>
    <source>
        <strain evidence="5">HKST-UBA14</strain>
    </source>
</reference>
<keyword evidence="1" id="KW-0645">Protease</keyword>
<proteinExistence type="predicted"/>
<dbReference type="PANTHER" id="PTHR43270">
    <property type="entry name" value="BETA-ALA-HIS DIPEPTIDASE"/>
    <property type="match status" value="1"/>
</dbReference>
<evidence type="ECO:0000256" key="2">
    <source>
        <dbReference type="ARBA" id="ARBA00022723"/>
    </source>
</evidence>
<evidence type="ECO:0000313" key="5">
    <source>
        <dbReference type="EMBL" id="MCA9383914.1"/>
    </source>
</evidence>
<feature type="domain" description="Peptidase M20 dimerisation" evidence="4">
    <location>
        <begin position="178"/>
        <end position="338"/>
    </location>
</feature>